<dbReference type="InterPro" id="IPR035976">
    <property type="entry name" value="Sushi/SCR/CCP_sf"/>
</dbReference>
<organism evidence="12 13">
    <name type="scientific">Nothoprocta perdicaria</name>
    <name type="common">Chilean tinamou</name>
    <name type="synonym">Crypturus perdicarius</name>
    <dbReference type="NCBI Taxonomy" id="30464"/>
    <lineage>
        <taxon>Eukaryota</taxon>
        <taxon>Metazoa</taxon>
        <taxon>Chordata</taxon>
        <taxon>Craniata</taxon>
        <taxon>Vertebrata</taxon>
        <taxon>Euteleostomi</taxon>
        <taxon>Archelosauria</taxon>
        <taxon>Archosauria</taxon>
        <taxon>Dinosauria</taxon>
        <taxon>Saurischia</taxon>
        <taxon>Theropoda</taxon>
        <taxon>Coelurosauria</taxon>
        <taxon>Aves</taxon>
        <taxon>Palaeognathae</taxon>
        <taxon>Tinamiformes</taxon>
        <taxon>Tinamidae</taxon>
        <taxon>Nothoprocta</taxon>
    </lineage>
</organism>
<dbReference type="Proteomes" id="UP000694420">
    <property type="component" value="Unplaced"/>
</dbReference>
<evidence type="ECO:0000256" key="7">
    <source>
        <dbReference type="ARBA" id="ARBA00023157"/>
    </source>
</evidence>
<feature type="domain" description="Sushi" evidence="11">
    <location>
        <begin position="1"/>
        <end position="33"/>
    </location>
</feature>
<dbReference type="FunFam" id="2.10.70.10:FF:000070">
    <property type="entry name" value="Complement C3d receptor 2"/>
    <property type="match status" value="1"/>
</dbReference>
<keyword evidence="4" id="KW-0677">Repeat</keyword>
<evidence type="ECO:0000259" key="11">
    <source>
        <dbReference type="PROSITE" id="PS50923"/>
    </source>
</evidence>
<keyword evidence="13" id="KW-1185">Reference proteome</keyword>
<proteinExistence type="predicted"/>
<evidence type="ECO:0000256" key="9">
    <source>
        <dbReference type="PROSITE-ProRule" id="PRU00302"/>
    </source>
</evidence>
<evidence type="ECO:0000256" key="3">
    <source>
        <dbReference type="ARBA" id="ARBA00022729"/>
    </source>
</evidence>
<reference evidence="12" key="2">
    <citation type="submission" date="2025-09" db="UniProtKB">
        <authorList>
            <consortium name="Ensembl"/>
        </authorList>
    </citation>
    <scope>IDENTIFICATION</scope>
</reference>
<dbReference type="GO" id="GO:0045087">
    <property type="term" value="P:innate immune response"/>
    <property type="evidence" value="ECO:0007669"/>
    <property type="project" value="UniProtKB-KW"/>
</dbReference>
<evidence type="ECO:0000256" key="2">
    <source>
        <dbReference type="ARBA" id="ARBA00022659"/>
    </source>
</evidence>
<dbReference type="PANTHER" id="PTHR45656:SF4">
    <property type="entry name" value="PROTEIN CBR-CLEC-78"/>
    <property type="match status" value="1"/>
</dbReference>
<dbReference type="GO" id="GO:0006958">
    <property type="term" value="P:complement activation, classical pathway"/>
    <property type="evidence" value="ECO:0007669"/>
    <property type="project" value="UniProtKB-KW"/>
</dbReference>
<evidence type="ECO:0000256" key="5">
    <source>
        <dbReference type="ARBA" id="ARBA00022859"/>
    </source>
</evidence>
<keyword evidence="8" id="KW-0325">Glycoprotein</keyword>
<evidence type="ECO:0000256" key="4">
    <source>
        <dbReference type="ARBA" id="ARBA00022737"/>
    </source>
</evidence>
<dbReference type="SUPFAM" id="SSF57535">
    <property type="entry name" value="Complement control module/SCR domain"/>
    <property type="match status" value="5"/>
</dbReference>
<feature type="domain" description="Sushi" evidence="11">
    <location>
        <begin position="310"/>
        <end position="369"/>
    </location>
</feature>
<feature type="disulfide bond" evidence="9">
    <location>
        <begin position="199"/>
        <end position="242"/>
    </location>
</feature>
<feature type="disulfide bond" evidence="9">
    <location>
        <begin position="4"/>
        <end position="31"/>
    </location>
</feature>
<dbReference type="Gene3D" id="2.10.70.10">
    <property type="entry name" value="Complement Module, domain 1"/>
    <property type="match status" value="5"/>
</dbReference>
<dbReference type="PROSITE" id="PS50923">
    <property type="entry name" value="SUSHI"/>
    <property type="match status" value="5"/>
</dbReference>
<evidence type="ECO:0000256" key="1">
    <source>
        <dbReference type="ARBA" id="ARBA00022588"/>
    </source>
</evidence>
<evidence type="ECO:0000313" key="13">
    <source>
        <dbReference type="Proteomes" id="UP000694420"/>
    </source>
</evidence>
<name>A0A8C6Z575_NOTPE</name>
<evidence type="ECO:0000256" key="8">
    <source>
        <dbReference type="ARBA" id="ARBA00023180"/>
    </source>
</evidence>
<evidence type="ECO:0000313" key="12">
    <source>
        <dbReference type="Ensembl" id="ENSNPEP00000010238.1"/>
    </source>
</evidence>
<dbReference type="PANTHER" id="PTHR45656">
    <property type="entry name" value="PROTEIN CBR-CLEC-78"/>
    <property type="match status" value="1"/>
</dbReference>
<dbReference type="AlphaFoldDB" id="A0A8C6Z575"/>
<feature type="disulfide bond" evidence="9">
    <location>
        <begin position="228"/>
        <end position="255"/>
    </location>
</feature>
<feature type="domain" description="Sushi" evidence="11">
    <location>
        <begin position="60"/>
        <end position="124"/>
    </location>
</feature>
<feature type="region of interest" description="Disordered" evidence="10">
    <location>
        <begin position="389"/>
        <end position="408"/>
    </location>
</feature>
<evidence type="ECO:0000256" key="6">
    <source>
        <dbReference type="ARBA" id="ARBA00022875"/>
    </source>
</evidence>
<dbReference type="Ensembl" id="ENSNPET00000010498.1">
    <property type="protein sequence ID" value="ENSNPEP00000010238.1"/>
    <property type="gene ID" value="ENSNPEG00000007684.1"/>
</dbReference>
<comment type="caution">
    <text evidence="9">Lacks conserved residue(s) required for the propagation of feature annotation.</text>
</comment>
<feature type="disulfide bond" evidence="9">
    <location>
        <begin position="340"/>
        <end position="367"/>
    </location>
</feature>
<keyword evidence="6" id="KW-0180">Complement pathway</keyword>
<sequence length="408" mass="44081">MYSCNPGYYLIGNGLVLCRASGNWSLPTPRCEGGSMVSSSPQNPTAPSVAGSAGGKTAHSGCNAPARLVFAELKEEFSNQPVFAVGRTVEYVCRPGYANHPGMQPSVTCLQNRTWSAAPEFCKRKQCPNPEVPENGRVEILTDLFFGSKVNYTCEEGHKLIGPSQRRCEVSGTQYFVYILFFSPFCVLDLSFPLSEVNCSSPPNIANGKHNGQSSDKFPPGTIIQYTCKNGYTLIGNATINCTALGTWSRPRPRCEGLFMLTTGPETMYKFMDIIVFECDFGYALKGSQESQSWQLLPQPMLCSCSFSVVICTTPAIKNGAVAGEGRAMYNPGDTVAFQCHPGYVLQGSHSAECWHDGRWVPPVPTCVPGEQGCGFLNGQVSGSSCEMERERSEAGDVPLKGALPATN</sequence>
<evidence type="ECO:0000256" key="10">
    <source>
        <dbReference type="SAM" id="MobiDB-lite"/>
    </source>
</evidence>
<dbReference type="Pfam" id="PF00084">
    <property type="entry name" value="Sushi"/>
    <property type="match status" value="5"/>
</dbReference>
<feature type="region of interest" description="Disordered" evidence="10">
    <location>
        <begin position="32"/>
        <end position="54"/>
    </location>
</feature>
<dbReference type="InterPro" id="IPR051277">
    <property type="entry name" value="SEZ6_CSMD_C4BPB_Regulators"/>
</dbReference>
<keyword evidence="5" id="KW-0391">Immunity</keyword>
<keyword evidence="3" id="KW-0732">Signal</keyword>
<keyword evidence="1" id="KW-0399">Innate immunity</keyword>
<keyword evidence="7 9" id="KW-1015">Disulfide bond</keyword>
<feature type="compositionally biased region" description="Polar residues" evidence="10">
    <location>
        <begin position="36"/>
        <end position="46"/>
    </location>
</feature>
<protein>
    <recommendedName>
        <fullName evidence="11">Sushi domain-containing protein</fullName>
    </recommendedName>
</protein>
<feature type="domain" description="Sushi" evidence="11">
    <location>
        <begin position="197"/>
        <end position="257"/>
    </location>
</feature>
<dbReference type="SMART" id="SM00032">
    <property type="entry name" value="CCP"/>
    <property type="match status" value="4"/>
</dbReference>
<dbReference type="InterPro" id="IPR000436">
    <property type="entry name" value="Sushi_SCR_CCP_dom"/>
</dbReference>
<dbReference type="FunFam" id="2.10.70.10:FF:000014">
    <property type="entry name" value="Membrane cofactor protein"/>
    <property type="match status" value="1"/>
</dbReference>
<reference evidence="12" key="1">
    <citation type="submission" date="2025-08" db="UniProtKB">
        <authorList>
            <consortium name="Ensembl"/>
        </authorList>
    </citation>
    <scope>IDENTIFICATION</scope>
</reference>
<accession>A0A8C6Z575</accession>
<feature type="domain" description="Sushi" evidence="11">
    <location>
        <begin position="125"/>
        <end position="188"/>
    </location>
</feature>
<keyword evidence="2 9" id="KW-0768">Sushi</keyword>
<dbReference type="CDD" id="cd00033">
    <property type="entry name" value="CCP"/>
    <property type="match status" value="5"/>
</dbReference>